<evidence type="ECO:0000313" key="2">
    <source>
        <dbReference type="EMBL" id="QLG63139.1"/>
    </source>
</evidence>
<dbReference type="AlphaFoldDB" id="A0A7D5QCK5"/>
<evidence type="ECO:0000256" key="1">
    <source>
        <dbReference type="SAM" id="MobiDB-lite"/>
    </source>
</evidence>
<feature type="compositionally biased region" description="Basic and acidic residues" evidence="1">
    <location>
        <begin position="17"/>
        <end position="27"/>
    </location>
</feature>
<proteinExistence type="predicted"/>
<dbReference type="EMBL" id="CP058579">
    <property type="protein sequence ID" value="QLG63139.1"/>
    <property type="molecule type" value="Genomic_DNA"/>
</dbReference>
<dbReference type="InterPro" id="IPR058272">
    <property type="entry name" value="DUF7966"/>
</dbReference>
<feature type="region of interest" description="Disordered" evidence="1">
    <location>
        <begin position="14"/>
        <end position="37"/>
    </location>
</feature>
<accession>A0A7D5QCK5</accession>
<protein>
    <submittedName>
        <fullName evidence="2">Uncharacterized protein</fullName>
    </submittedName>
</protein>
<dbReference type="Pfam" id="PF25920">
    <property type="entry name" value="DUF7966"/>
    <property type="match status" value="1"/>
</dbReference>
<gene>
    <name evidence="2" type="ORF">HUG12_15925</name>
</gene>
<keyword evidence="3" id="KW-1185">Reference proteome</keyword>
<evidence type="ECO:0000313" key="3">
    <source>
        <dbReference type="Proteomes" id="UP000509626"/>
    </source>
</evidence>
<name>A0A7D5QCK5_9EURY</name>
<dbReference type="Proteomes" id="UP000509626">
    <property type="component" value="Chromosome"/>
</dbReference>
<sequence length="113" mass="11638">MSDPDPEAVKAALRRLVSGERRNRDVPPESTVAGADSSLTNVRAAADVADRGGFAAVEAAVTAAERRGDGATARRGRAVLRTVSAYRAAAADHFHAGHVGLMGGEQVPSDETS</sequence>
<dbReference type="RefSeq" id="WP_179269724.1">
    <property type="nucleotide sequence ID" value="NZ_CP058579.1"/>
</dbReference>
<organism evidence="2 3">
    <name type="scientific">Halorarum salinum</name>
    <dbReference type="NCBI Taxonomy" id="2743089"/>
    <lineage>
        <taxon>Archaea</taxon>
        <taxon>Methanobacteriati</taxon>
        <taxon>Methanobacteriota</taxon>
        <taxon>Stenosarchaea group</taxon>
        <taxon>Halobacteria</taxon>
        <taxon>Halobacteriales</taxon>
        <taxon>Haloferacaceae</taxon>
        <taxon>Halorarum</taxon>
    </lineage>
</organism>
<dbReference type="GeneID" id="56038978"/>
<reference evidence="2 3" key="1">
    <citation type="submission" date="2020-06" db="EMBL/GenBank/DDBJ databases">
        <title>NJ-3-1, isolated from saline soil.</title>
        <authorList>
            <person name="Cui H.L."/>
            <person name="Shi X."/>
        </authorList>
    </citation>
    <scope>NUCLEOTIDE SEQUENCE [LARGE SCALE GENOMIC DNA]</scope>
    <source>
        <strain evidence="2 3">NJ-3-1</strain>
    </source>
</reference>
<dbReference type="KEGG" id="halu:HUG12_15925"/>